<gene>
    <name evidence="1" type="ORF">ACFQ5K_04200</name>
</gene>
<reference evidence="2" key="1">
    <citation type="journal article" date="2019" name="Int. J. Syst. Evol. Microbiol.">
        <title>The Global Catalogue of Microorganisms (GCM) 10K type strain sequencing project: providing services to taxonomists for standard genome sequencing and annotation.</title>
        <authorList>
            <consortium name="The Broad Institute Genomics Platform"/>
            <consortium name="The Broad Institute Genome Sequencing Center for Infectious Disease"/>
            <person name="Wu L."/>
            <person name="Ma J."/>
        </authorList>
    </citation>
    <scope>NUCLEOTIDE SEQUENCE [LARGE SCALE GENOMIC DNA]</scope>
    <source>
        <strain evidence="2">CCM 8912</strain>
    </source>
</reference>
<keyword evidence="2" id="KW-1185">Reference proteome</keyword>
<organism evidence="1 2">
    <name type="scientific">Lacticaseibacillus hegangensis</name>
    <dbReference type="NCBI Taxonomy" id="2486010"/>
    <lineage>
        <taxon>Bacteria</taxon>
        <taxon>Bacillati</taxon>
        <taxon>Bacillota</taxon>
        <taxon>Bacilli</taxon>
        <taxon>Lactobacillales</taxon>
        <taxon>Lactobacillaceae</taxon>
        <taxon>Lacticaseibacillus</taxon>
    </lineage>
</organism>
<accession>A0ABW4CXB8</accession>
<dbReference type="EMBL" id="JBHTOK010000019">
    <property type="protein sequence ID" value="MFD1440593.1"/>
    <property type="molecule type" value="Genomic_DNA"/>
</dbReference>
<dbReference type="Proteomes" id="UP001597212">
    <property type="component" value="Unassembled WGS sequence"/>
</dbReference>
<evidence type="ECO:0000313" key="2">
    <source>
        <dbReference type="Proteomes" id="UP001597212"/>
    </source>
</evidence>
<sequence>MGGRGASSGISAKGVQYGNEFSTILAVDNIKFVKSTLSRNARIPIETMSAFENRVYVTVAANEKLKSIVFYAKDGGIRRQIDLDHKHMGQIPHVHEGDVTSHHKKFQIKLTRSDQMYINKVRRIWKEYRDE</sequence>
<protein>
    <submittedName>
        <fullName evidence="1">Uncharacterized protein</fullName>
    </submittedName>
</protein>
<comment type="caution">
    <text evidence="1">The sequence shown here is derived from an EMBL/GenBank/DDBJ whole genome shotgun (WGS) entry which is preliminary data.</text>
</comment>
<name>A0ABW4CXB8_9LACO</name>
<dbReference type="RefSeq" id="WP_125754583.1">
    <property type="nucleotide sequence ID" value="NZ_JBHTOK010000019.1"/>
</dbReference>
<evidence type="ECO:0000313" key="1">
    <source>
        <dbReference type="EMBL" id="MFD1440593.1"/>
    </source>
</evidence>
<proteinExistence type="predicted"/>